<proteinExistence type="predicted"/>
<dbReference type="SUPFAM" id="SSF51735">
    <property type="entry name" value="NAD(P)-binding Rossmann-fold domains"/>
    <property type="match status" value="1"/>
</dbReference>
<dbReference type="GO" id="GO:0044877">
    <property type="term" value="F:protein-containing complex binding"/>
    <property type="evidence" value="ECO:0007669"/>
    <property type="project" value="TreeGrafter"/>
</dbReference>
<protein>
    <submittedName>
        <fullName evidence="2">NmrA family protein</fullName>
    </submittedName>
</protein>
<reference evidence="2 3" key="1">
    <citation type="journal article" date="2009" name="Stand. Genomic Sci.">
        <title>Complete genome sequence of Actinosynnema mirum type strain (101).</title>
        <authorList>
            <person name="Land M."/>
            <person name="Lapidus A."/>
            <person name="Mayilraj S."/>
            <person name="Chen F."/>
            <person name="Copeland A."/>
            <person name="Del Rio T.G."/>
            <person name="Nolan M."/>
            <person name="Lucas S."/>
            <person name="Tice H."/>
            <person name="Cheng J.F."/>
            <person name="Chertkov O."/>
            <person name="Bruce D."/>
            <person name="Goodwin L."/>
            <person name="Pitluck S."/>
            <person name="Rohde M."/>
            <person name="Goker M."/>
            <person name="Pati A."/>
            <person name="Ivanova N."/>
            <person name="Mavromatis K."/>
            <person name="Chen A."/>
            <person name="Palaniappan K."/>
            <person name="Hauser L."/>
            <person name="Chang Y.J."/>
            <person name="Jeffries C.C."/>
            <person name="Brettin T."/>
            <person name="Detter J.C."/>
            <person name="Han C."/>
            <person name="Chain P."/>
            <person name="Tindall B.J."/>
            <person name="Bristow J."/>
            <person name="Eisen J.A."/>
            <person name="Markowitz V."/>
            <person name="Hugenholtz P."/>
            <person name="Kyrpides N.C."/>
            <person name="Klenk H.P."/>
        </authorList>
    </citation>
    <scope>NUCLEOTIDE SEQUENCE [LARGE SCALE GENOMIC DNA]</scope>
    <source>
        <strain evidence="3">ATCC 29888 / DSM 43827 / JCM 3225 / NBRC 14064 / NCIMB 13271 / NRRL B-12336 / IMRU 3971 / 101</strain>
    </source>
</reference>
<keyword evidence="3" id="KW-1185">Reference proteome</keyword>
<dbReference type="STRING" id="446462.Amir_3992"/>
<gene>
    <name evidence="2" type="ordered locus">Amir_3992</name>
</gene>
<dbReference type="Gene3D" id="3.40.50.720">
    <property type="entry name" value="NAD(P)-binding Rossmann-like Domain"/>
    <property type="match status" value="1"/>
</dbReference>
<organism evidence="2 3">
    <name type="scientific">Actinosynnema mirum (strain ATCC 29888 / DSM 43827 / JCM 3225 / NBRC 14064 / NCIMB 13271 / NRRL B-12336 / IMRU 3971 / 101)</name>
    <dbReference type="NCBI Taxonomy" id="446462"/>
    <lineage>
        <taxon>Bacteria</taxon>
        <taxon>Bacillati</taxon>
        <taxon>Actinomycetota</taxon>
        <taxon>Actinomycetes</taxon>
        <taxon>Pseudonocardiales</taxon>
        <taxon>Pseudonocardiaceae</taxon>
        <taxon>Actinosynnema</taxon>
    </lineage>
</organism>
<evidence type="ECO:0000313" key="2">
    <source>
        <dbReference type="EMBL" id="ACU37856.1"/>
    </source>
</evidence>
<dbReference type="EMBL" id="CP001630">
    <property type="protein sequence ID" value="ACU37856.1"/>
    <property type="molecule type" value="Genomic_DNA"/>
</dbReference>
<feature type="domain" description="NAD(P)-binding" evidence="1">
    <location>
        <begin position="9"/>
        <end position="174"/>
    </location>
</feature>
<accession>C6WFS0</accession>
<evidence type="ECO:0000259" key="1">
    <source>
        <dbReference type="Pfam" id="PF13460"/>
    </source>
</evidence>
<dbReference type="InterPro" id="IPR051207">
    <property type="entry name" value="ComplexI_NDUFA9_subunit"/>
</dbReference>
<dbReference type="InterPro" id="IPR016040">
    <property type="entry name" value="NAD(P)-bd_dom"/>
</dbReference>
<dbReference type="PANTHER" id="PTHR12126:SF11">
    <property type="entry name" value="NADH DEHYDROGENASE [UBIQUINONE] 1 ALPHA SUBCOMPLEX SUBUNIT 9, MITOCHONDRIAL"/>
    <property type="match status" value="1"/>
</dbReference>
<dbReference type="Proteomes" id="UP000002213">
    <property type="component" value="Chromosome"/>
</dbReference>
<sequence>MTMKIAVAGGTGTVGRKVVAAVESAGHEAVVLSPSRGVDLVTGEGLDAALAGCAGVIDVANTAVWDRESAERFFGTVATNLVEGCARHGVGHLVVLGIVGTDEVDLGYYYGKRLQERIVSEGRVPWTILRATQFFEFAEQNTARAEGDVVELMPMLSQPVATEDVAERLVELVTGEPQGRARPLAGQEKLTLAEMARLLFERTGDRREIRVRELGEVGAQLASGALTPSGEHDRGKRTFADYLAALEV</sequence>
<dbReference type="eggNOG" id="COG0702">
    <property type="taxonomic scope" value="Bacteria"/>
</dbReference>
<dbReference type="KEGG" id="ami:Amir_3992"/>
<dbReference type="InterPro" id="IPR036291">
    <property type="entry name" value="NAD(P)-bd_dom_sf"/>
</dbReference>
<dbReference type="HOGENOM" id="CLU_007383_5_1_11"/>
<dbReference type="AlphaFoldDB" id="C6WFS0"/>
<dbReference type="PANTHER" id="PTHR12126">
    <property type="entry name" value="NADH-UBIQUINONE OXIDOREDUCTASE 39 KDA SUBUNIT-RELATED"/>
    <property type="match status" value="1"/>
</dbReference>
<dbReference type="Pfam" id="PF13460">
    <property type="entry name" value="NAD_binding_10"/>
    <property type="match status" value="1"/>
</dbReference>
<name>C6WFS0_ACTMD</name>
<evidence type="ECO:0000313" key="3">
    <source>
        <dbReference type="Proteomes" id="UP000002213"/>
    </source>
</evidence>